<dbReference type="InterPro" id="IPR049304">
    <property type="entry name" value="Gly_rich_dom"/>
</dbReference>
<evidence type="ECO:0000259" key="2">
    <source>
        <dbReference type="Pfam" id="PF21722"/>
    </source>
</evidence>
<sequence>MWSPAPVPDESVNPGLGWSLDGVDAPPFEGEIGWWIKQQLLAEMLGTAVFEAVVRGLLTGTSPSVAEISADLRTRLVGLSVGRGGFEGNTEVADALVRAYLTGVAPGIATFGARGAFSAKGIYPTTSVTTAQGKARIIAQSESLLRNSAAALARLDAISASQGISSATAAYGYMDPTVVAYNSVGTATLPIPAAYQWIEGVVIGGGGGGGAGNGGANIPGTGGGAAEWQGRTWNARQLGITQLTISVGNGGTGGQSGSSSGTAGQSSSITPNNSQPALVSAGGSAGPGSSGGGRDGGSPGNMVAFDQVFVGGIGAAGGGSASVGGSQPANQATAPGAGGSGGWGGIFTSYQRGGPGSRGQAWVRLLS</sequence>
<evidence type="ECO:0000313" key="4">
    <source>
        <dbReference type="Proteomes" id="UP001243276"/>
    </source>
</evidence>
<feature type="domain" description="Glycine-rich" evidence="2">
    <location>
        <begin position="183"/>
        <end position="364"/>
    </location>
</feature>
<protein>
    <submittedName>
        <fullName evidence="3">Minor tail protein</fullName>
    </submittedName>
</protein>
<dbReference type="GeneID" id="80560599"/>
<feature type="compositionally biased region" description="Gly residues" evidence="1">
    <location>
        <begin position="283"/>
        <end position="299"/>
    </location>
</feature>
<dbReference type="KEGG" id="vg:80560599"/>
<dbReference type="Proteomes" id="UP001243276">
    <property type="component" value="Segment"/>
</dbReference>
<keyword evidence="4" id="KW-1185">Reference proteome</keyword>
<dbReference type="RefSeq" id="YP_010842836.1">
    <property type="nucleotide sequence ID" value="NC_079146.1"/>
</dbReference>
<feature type="region of interest" description="Disordered" evidence="1">
    <location>
        <begin position="246"/>
        <end position="303"/>
    </location>
</feature>
<evidence type="ECO:0000313" key="3">
    <source>
        <dbReference type="EMBL" id="WGH20829.1"/>
    </source>
</evidence>
<feature type="compositionally biased region" description="Low complexity" evidence="1">
    <location>
        <begin position="257"/>
        <end position="268"/>
    </location>
</feature>
<proteinExistence type="predicted"/>
<dbReference type="Pfam" id="PF21722">
    <property type="entry name" value="Gly_rich_2"/>
    <property type="match status" value="1"/>
</dbReference>
<feature type="region of interest" description="Disordered" evidence="1">
    <location>
        <begin position="318"/>
        <end position="337"/>
    </location>
</feature>
<reference evidence="3" key="1">
    <citation type="submission" date="2023-03" db="EMBL/GenBank/DDBJ databases">
        <authorList>
            <person name="Adamson A.J."/>
            <person name="Baker B.A."/>
            <person name="Galadyk N."/>
            <person name="Joshi D.H."/>
            <person name="Kistler H.E."/>
            <person name="Roberts S.M."/>
            <person name="Saint K.A."/>
            <person name="Sunnen C.N."/>
            <person name="Garlena R.A."/>
            <person name="Russell D.A."/>
            <person name="Pope W.H."/>
            <person name="Jacobs-Sera D."/>
            <person name="Hatfull G.F."/>
        </authorList>
    </citation>
    <scope>NUCLEOTIDE SEQUENCE</scope>
</reference>
<name>A0AAF0K1X9_9CAUD</name>
<dbReference type="EMBL" id="OQ709208">
    <property type="protein sequence ID" value="WGH20829.1"/>
    <property type="molecule type" value="Genomic_DNA"/>
</dbReference>
<accession>A0AAF0K1X9</accession>
<evidence type="ECO:0000256" key="1">
    <source>
        <dbReference type="SAM" id="MobiDB-lite"/>
    </source>
</evidence>
<gene>
    <name evidence="3" type="primary">46</name>
</gene>
<organism evidence="3 4">
    <name type="scientific">Gordonia phage Commandaria</name>
    <dbReference type="NCBI Taxonomy" id="3038364"/>
    <lineage>
        <taxon>Viruses</taxon>
        <taxon>Duplodnaviria</taxon>
        <taxon>Heunggongvirae</taxon>
        <taxon>Uroviricota</taxon>
        <taxon>Caudoviricetes</taxon>
        <taxon>Zierdtviridae</taxon>
        <taxon>Emilbogenvirinae</taxon>
        <taxon>Commandariavirus</taxon>
        <taxon>Commandariavirus commandaria</taxon>
    </lineage>
</organism>